<dbReference type="AlphaFoldDB" id="A0A1Y2I6C6"/>
<dbReference type="Pfam" id="PF03358">
    <property type="entry name" value="FMN_red"/>
    <property type="match status" value="1"/>
</dbReference>
<sequence>MSRTIAVVTCSTRRPRLNPFVSAYVHQILAAAAASTSPSVSVELLDLADQALPLYDEPAVPAKLPPADPTPHYAHQHTRAWSATARRYDAFVFVTPQYNWSIPASLKNALDYLFHEWTGKPAAIVTYGTRGGVKAADHLRTVLLGLRMSPVPTSVALLAHEIDIAACEQRGSLPSDLVDAWRLAGQEDNINALFSQLLKALHPDDSEP</sequence>
<dbReference type="Gene3D" id="3.40.50.360">
    <property type="match status" value="1"/>
</dbReference>
<protein>
    <submittedName>
        <fullName evidence="2">Flavo protein</fullName>
    </submittedName>
</protein>
<name>A0A1Y2I6C6_TRAC3</name>
<dbReference type="Proteomes" id="UP000193067">
    <property type="component" value="Unassembled WGS sequence"/>
</dbReference>
<evidence type="ECO:0000313" key="2">
    <source>
        <dbReference type="EMBL" id="OSC96688.1"/>
    </source>
</evidence>
<dbReference type="GO" id="GO:0016491">
    <property type="term" value="F:oxidoreductase activity"/>
    <property type="evidence" value="ECO:0007669"/>
    <property type="project" value="InterPro"/>
</dbReference>
<proteinExistence type="predicted"/>
<dbReference type="STRING" id="1353009.A0A1Y2I6C6"/>
<evidence type="ECO:0000313" key="3">
    <source>
        <dbReference type="Proteomes" id="UP000193067"/>
    </source>
</evidence>
<reference evidence="2 3" key="1">
    <citation type="journal article" date="2015" name="Biotechnol. Biofuels">
        <title>Enhanced degradation of softwood versus hardwood by the white-rot fungus Pycnoporus coccineus.</title>
        <authorList>
            <person name="Couturier M."/>
            <person name="Navarro D."/>
            <person name="Chevret D."/>
            <person name="Henrissat B."/>
            <person name="Piumi F."/>
            <person name="Ruiz-Duenas F.J."/>
            <person name="Martinez A.T."/>
            <person name="Grigoriev I.V."/>
            <person name="Riley R."/>
            <person name="Lipzen A."/>
            <person name="Berrin J.G."/>
            <person name="Master E.R."/>
            <person name="Rosso M.N."/>
        </authorList>
    </citation>
    <scope>NUCLEOTIDE SEQUENCE [LARGE SCALE GENOMIC DNA]</scope>
    <source>
        <strain evidence="2 3">BRFM310</strain>
    </source>
</reference>
<dbReference type="PANTHER" id="PTHR30543:SF21">
    <property type="entry name" value="NAD(P)H-DEPENDENT FMN REDUCTASE LOT6"/>
    <property type="match status" value="1"/>
</dbReference>
<evidence type="ECO:0000259" key="1">
    <source>
        <dbReference type="Pfam" id="PF03358"/>
    </source>
</evidence>
<gene>
    <name evidence="2" type="ORF">PYCCODRAFT_1440897</name>
</gene>
<dbReference type="InterPro" id="IPR050712">
    <property type="entry name" value="NAD(P)H-dep_reductase"/>
</dbReference>
<dbReference type="EMBL" id="KZ084170">
    <property type="protein sequence ID" value="OSC96688.1"/>
    <property type="molecule type" value="Genomic_DNA"/>
</dbReference>
<organism evidence="2 3">
    <name type="scientific">Trametes coccinea (strain BRFM310)</name>
    <name type="common">Pycnoporus coccineus</name>
    <dbReference type="NCBI Taxonomy" id="1353009"/>
    <lineage>
        <taxon>Eukaryota</taxon>
        <taxon>Fungi</taxon>
        <taxon>Dikarya</taxon>
        <taxon>Basidiomycota</taxon>
        <taxon>Agaricomycotina</taxon>
        <taxon>Agaricomycetes</taxon>
        <taxon>Polyporales</taxon>
        <taxon>Polyporaceae</taxon>
        <taxon>Trametes</taxon>
    </lineage>
</organism>
<keyword evidence="3" id="KW-1185">Reference proteome</keyword>
<dbReference type="OrthoDB" id="68575at2759"/>
<dbReference type="InterPro" id="IPR029039">
    <property type="entry name" value="Flavoprotein-like_sf"/>
</dbReference>
<feature type="domain" description="NADPH-dependent FMN reductase-like" evidence="1">
    <location>
        <begin position="5"/>
        <end position="157"/>
    </location>
</feature>
<accession>A0A1Y2I6C6</accession>
<dbReference type="PANTHER" id="PTHR30543">
    <property type="entry name" value="CHROMATE REDUCTASE"/>
    <property type="match status" value="1"/>
</dbReference>
<dbReference type="InterPro" id="IPR005025">
    <property type="entry name" value="FMN_Rdtase-like_dom"/>
</dbReference>
<dbReference type="SUPFAM" id="SSF52218">
    <property type="entry name" value="Flavoproteins"/>
    <property type="match status" value="1"/>
</dbReference>
<dbReference type="GO" id="GO:0005829">
    <property type="term" value="C:cytosol"/>
    <property type="evidence" value="ECO:0007669"/>
    <property type="project" value="TreeGrafter"/>
</dbReference>
<dbReference type="GO" id="GO:0010181">
    <property type="term" value="F:FMN binding"/>
    <property type="evidence" value="ECO:0007669"/>
    <property type="project" value="TreeGrafter"/>
</dbReference>